<evidence type="ECO:0000313" key="6">
    <source>
        <dbReference type="EMBL" id="GFE55062.1"/>
    </source>
</evidence>
<dbReference type="GO" id="GO:0005874">
    <property type="term" value="C:microtubule"/>
    <property type="evidence" value="ECO:0007669"/>
    <property type="project" value="TreeGrafter"/>
</dbReference>
<dbReference type="InterPro" id="IPR022812">
    <property type="entry name" value="Dynamin"/>
</dbReference>
<dbReference type="GO" id="GO:0016020">
    <property type="term" value="C:membrane"/>
    <property type="evidence" value="ECO:0007669"/>
    <property type="project" value="TreeGrafter"/>
</dbReference>
<dbReference type="InterPro" id="IPR027417">
    <property type="entry name" value="P-loop_NTPase"/>
</dbReference>
<dbReference type="Pfam" id="PF00350">
    <property type="entry name" value="Dynamin_N"/>
    <property type="match status" value="1"/>
</dbReference>
<protein>
    <submittedName>
        <fullName evidence="6">Dynamin central region family protein</fullName>
    </submittedName>
</protein>
<reference evidence="6" key="1">
    <citation type="submission" date="2019-12" db="EMBL/GenBank/DDBJ databases">
        <title>Genome sequence of Babesia ovis.</title>
        <authorList>
            <person name="Yamagishi J."/>
            <person name="Sevinc F."/>
            <person name="Xuan X."/>
        </authorList>
    </citation>
    <scope>NUCLEOTIDE SEQUENCE</scope>
    <source>
        <strain evidence="6">Selcuk</strain>
    </source>
</reference>
<sequence length="709" mass="79898">MDQLIPLVSKLHAILAQTGESSLELPAVAVVGAQSVGKSSVLEAIVGRPFLPKGTGIVTQRPLILQLRYDPDAVEHGEFAHKRGVIYEDFDTIRMEIRMETERLLGNTKNVSPIPIFLKVVSPRVVDLTLIDLPGITKVPVNDQMHDIEHQIRHMIMEYITQPSCIILALTSANTDIATSDSLQMAREVDPYGMRTIGVITKCDMVEDGMSTLDVLQGRVYKLRRGYVGVVCRDRTGMPDARHNVEEEDAFFENHPVYGPIAKKCGTRHLSNMLNEMLTQHIREILPYVKTKLLNVLHERQGELMSYGFGSSEETASPSGCLLHFFTSFSQRFKDIISGGTPSRHHSSQLFGGARIYYIFNDSYLKTLKAFSPLAGLSDIEIRTAIRNSTGPSSALFVPEIAFKNLVKKQIQLLEAPSLQCVDQVYDELLNILESCDVPELNRYTNMRTKMLDVIKALLSRCVEPTKEMIRNIVKIELAYINTNHPDFLKTNVLAEAYNQRNQHRDHTPTYIQRNHVPRQFLRTPVNIDASSTSAESVQSQQTDKTGGHHEAATSEHNAEHVSRQEHSDHGPRLTFHSGKLTDGSGPDDTPSLWLPNIPKVVSLGNDPSEREVIEAQLIKALIESYFSIVRKNIADAVPKCIMHFMVNKTTDSVQQELIAHLYKKELYDELTAESKHIIERREMCIENIRCLRQCIVEINDMADFRVDT</sequence>
<dbReference type="Pfam" id="PF01031">
    <property type="entry name" value="Dynamin_M"/>
    <property type="match status" value="1"/>
</dbReference>
<proteinExistence type="predicted"/>
<name>A0A9W5WW65_BABOV</name>
<feature type="compositionally biased region" description="Basic and acidic residues" evidence="3">
    <location>
        <begin position="546"/>
        <end position="572"/>
    </location>
</feature>
<dbReference type="GO" id="GO:0008017">
    <property type="term" value="F:microtubule binding"/>
    <property type="evidence" value="ECO:0007669"/>
    <property type="project" value="TreeGrafter"/>
</dbReference>
<evidence type="ECO:0000259" key="4">
    <source>
        <dbReference type="PROSITE" id="PS51388"/>
    </source>
</evidence>
<accession>A0A9W5WW65</accession>
<comment type="caution">
    <text evidence="6">The sequence shown here is derived from an EMBL/GenBank/DDBJ whole genome shotgun (WGS) entry which is preliminary data.</text>
</comment>
<dbReference type="OrthoDB" id="5061070at2759"/>
<dbReference type="InterPro" id="IPR000375">
    <property type="entry name" value="Dynamin_stalk"/>
</dbReference>
<keyword evidence="1" id="KW-0547">Nucleotide-binding</keyword>
<dbReference type="CDD" id="cd08771">
    <property type="entry name" value="DLP_1"/>
    <property type="match status" value="1"/>
</dbReference>
<dbReference type="SMART" id="SM00302">
    <property type="entry name" value="GED"/>
    <property type="match status" value="1"/>
</dbReference>
<dbReference type="GO" id="GO:0003924">
    <property type="term" value="F:GTPase activity"/>
    <property type="evidence" value="ECO:0007669"/>
    <property type="project" value="InterPro"/>
</dbReference>
<dbReference type="PRINTS" id="PR00195">
    <property type="entry name" value="DYNAMIN"/>
</dbReference>
<feature type="domain" description="GED" evidence="4">
    <location>
        <begin position="616"/>
        <end position="707"/>
    </location>
</feature>
<evidence type="ECO:0000313" key="7">
    <source>
        <dbReference type="Proteomes" id="UP001057455"/>
    </source>
</evidence>
<dbReference type="PANTHER" id="PTHR11566">
    <property type="entry name" value="DYNAMIN"/>
    <property type="match status" value="1"/>
</dbReference>
<keyword evidence="7" id="KW-1185">Reference proteome</keyword>
<dbReference type="InterPro" id="IPR020850">
    <property type="entry name" value="GED_dom"/>
</dbReference>
<dbReference type="PANTHER" id="PTHR11566:SF21">
    <property type="entry name" value="DYNAMIN RELATED PROTEIN 1, ISOFORM A"/>
    <property type="match status" value="1"/>
</dbReference>
<feature type="region of interest" description="Disordered" evidence="3">
    <location>
        <begin position="529"/>
        <end position="588"/>
    </location>
</feature>
<feature type="domain" description="Dynamin-type G" evidence="5">
    <location>
        <begin position="22"/>
        <end position="287"/>
    </location>
</feature>
<evidence type="ECO:0000256" key="2">
    <source>
        <dbReference type="ARBA" id="ARBA00023134"/>
    </source>
</evidence>
<dbReference type="Gene3D" id="3.40.50.300">
    <property type="entry name" value="P-loop containing nucleotide triphosphate hydrolases"/>
    <property type="match status" value="1"/>
</dbReference>
<dbReference type="InterPro" id="IPR045063">
    <property type="entry name" value="Dynamin_N"/>
</dbReference>
<dbReference type="AlphaFoldDB" id="A0A9W5WW65"/>
<dbReference type="GO" id="GO:0005525">
    <property type="term" value="F:GTP binding"/>
    <property type="evidence" value="ECO:0007669"/>
    <property type="project" value="InterPro"/>
</dbReference>
<evidence type="ECO:0000256" key="3">
    <source>
        <dbReference type="SAM" id="MobiDB-lite"/>
    </source>
</evidence>
<dbReference type="Proteomes" id="UP001057455">
    <property type="component" value="Unassembled WGS sequence"/>
</dbReference>
<organism evidence="6 7">
    <name type="scientific">Babesia ovis</name>
    <dbReference type="NCBI Taxonomy" id="5869"/>
    <lineage>
        <taxon>Eukaryota</taxon>
        <taxon>Sar</taxon>
        <taxon>Alveolata</taxon>
        <taxon>Apicomplexa</taxon>
        <taxon>Aconoidasida</taxon>
        <taxon>Piroplasmida</taxon>
        <taxon>Babesiidae</taxon>
        <taxon>Babesia</taxon>
    </lineage>
</organism>
<dbReference type="InterPro" id="IPR003130">
    <property type="entry name" value="GED"/>
</dbReference>
<dbReference type="Gene3D" id="1.20.120.1240">
    <property type="entry name" value="Dynamin, middle domain"/>
    <property type="match status" value="1"/>
</dbReference>
<dbReference type="InterPro" id="IPR001401">
    <property type="entry name" value="Dynamin_GTPase"/>
</dbReference>
<dbReference type="InterPro" id="IPR030381">
    <property type="entry name" value="G_DYNAMIN_dom"/>
</dbReference>
<dbReference type="GO" id="GO:0005737">
    <property type="term" value="C:cytoplasm"/>
    <property type="evidence" value="ECO:0007669"/>
    <property type="project" value="TreeGrafter"/>
</dbReference>
<evidence type="ECO:0000256" key="1">
    <source>
        <dbReference type="ARBA" id="ARBA00022741"/>
    </source>
</evidence>
<gene>
    <name evidence="6" type="ORF">BaOVIS_024660</name>
</gene>
<dbReference type="PROSITE" id="PS51718">
    <property type="entry name" value="G_DYNAMIN_2"/>
    <property type="match status" value="1"/>
</dbReference>
<dbReference type="Pfam" id="PF02212">
    <property type="entry name" value="GED"/>
    <property type="match status" value="1"/>
</dbReference>
<keyword evidence="2" id="KW-0342">GTP-binding</keyword>
<dbReference type="PROSITE" id="PS51388">
    <property type="entry name" value="GED"/>
    <property type="match status" value="1"/>
</dbReference>
<evidence type="ECO:0000259" key="5">
    <source>
        <dbReference type="PROSITE" id="PS51718"/>
    </source>
</evidence>
<dbReference type="EMBL" id="BLIY01000017">
    <property type="protein sequence ID" value="GFE55062.1"/>
    <property type="molecule type" value="Genomic_DNA"/>
</dbReference>
<dbReference type="SMART" id="SM00053">
    <property type="entry name" value="DYNc"/>
    <property type="match status" value="1"/>
</dbReference>
<dbReference type="SUPFAM" id="SSF52540">
    <property type="entry name" value="P-loop containing nucleoside triphosphate hydrolases"/>
    <property type="match status" value="1"/>
</dbReference>
<feature type="compositionally biased region" description="Polar residues" evidence="3">
    <location>
        <begin position="529"/>
        <end position="545"/>
    </location>
</feature>